<dbReference type="EMBL" id="JABBFR010000027">
    <property type="protein sequence ID" value="MBT0725525.1"/>
    <property type="molecule type" value="Genomic_DNA"/>
</dbReference>
<dbReference type="Pfam" id="PF11692">
    <property type="entry name" value="DUF3289"/>
    <property type="match status" value="1"/>
</dbReference>
<evidence type="ECO:0000313" key="1">
    <source>
        <dbReference type="EMBL" id="MBT0725525.1"/>
    </source>
</evidence>
<name>A0ABS5SZI9_9GAMM</name>
<comment type="caution">
    <text evidence="1">The sequence shown here is derived from an EMBL/GenBank/DDBJ whole genome shotgun (WGS) entry which is preliminary data.</text>
</comment>
<keyword evidence="2" id="KW-1185">Reference proteome</keyword>
<proteinExistence type="predicted"/>
<sequence>MLFDEFRQLSRLFSIYGPYRHLIENMITHMQHGNSSPFRSMYLDSALKDHILRDNSTENSTRLRLDKAFNTFVDWENKNYPAKDRDEFRDAIMSGKLPKFNRFQDNFNGMGITVHDTWATHITIKSLQVDNDRYQAIVHYKVQDHFGLDVDDISKFKFNQFRFFRIWFVLQRYNQFGFKPFMTNMEATIEITGTRE</sequence>
<protein>
    <submittedName>
        <fullName evidence="1">DUF3289 family protein</fullName>
    </submittedName>
</protein>
<gene>
    <name evidence="1" type="ORF">HH682_14085</name>
</gene>
<accession>A0ABS5SZI9</accession>
<evidence type="ECO:0000313" key="2">
    <source>
        <dbReference type="Proteomes" id="UP000790096"/>
    </source>
</evidence>
<organism evidence="1 2">
    <name type="scientific">Rosenbergiella gaditana</name>
    <dbReference type="NCBI Taxonomy" id="2726987"/>
    <lineage>
        <taxon>Bacteria</taxon>
        <taxon>Pseudomonadati</taxon>
        <taxon>Pseudomonadota</taxon>
        <taxon>Gammaproteobacteria</taxon>
        <taxon>Enterobacterales</taxon>
        <taxon>Erwiniaceae</taxon>
        <taxon>Rosenbergiella</taxon>
    </lineage>
</organism>
<dbReference type="InterPro" id="IPR017483">
    <property type="entry name" value="CHP03034"/>
</dbReference>
<dbReference type="Proteomes" id="UP000790096">
    <property type="component" value="Unassembled WGS sequence"/>
</dbReference>
<dbReference type="NCBIfam" id="TIGR03034">
    <property type="entry name" value="YPO3983 family protein"/>
    <property type="match status" value="1"/>
</dbReference>
<reference evidence="1 2" key="1">
    <citation type="submission" date="2020-04" db="EMBL/GenBank/DDBJ databases">
        <title>Genome sequencing of Rosenbergiella species.</title>
        <authorList>
            <person name="Alvarez-Perez S."/>
            <person name="Lievens B."/>
        </authorList>
    </citation>
    <scope>NUCLEOTIDE SEQUENCE [LARGE SCALE GENOMIC DNA]</scope>
    <source>
        <strain evidence="1 2">S61</strain>
    </source>
</reference>